<evidence type="ECO:0000313" key="2">
    <source>
        <dbReference type="Proteomes" id="UP001198893"/>
    </source>
</evidence>
<dbReference type="EMBL" id="JAJEQW010000001">
    <property type="protein sequence ID" value="MCC2241119.1"/>
    <property type="molecule type" value="Genomic_DNA"/>
</dbReference>
<evidence type="ECO:0000313" key="1">
    <source>
        <dbReference type="EMBL" id="MCC2241119.1"/>
    </source>
</evidence>
<protein>
    <submittedName>
        <fullName evidence="1">Uncharacterized protein</fullName>
    </submittedName>
</protein>
<reference evidence="1" key="1">
    <citation type="submission" date="2021-10" db="EMBL/GenBank/DDBJ databases">
        <title>Anaerobic single-cell dispensing facilitates the cultivation of human gut bacteria.</title>
        <authorList>
            <person name="Afrizal A."/>
        </authorList>
    </citation>
    <scope>NUCLEOTIDE SEQUENCE</scope>
    <source>
        <strain evidence="1">CLA-AA-H204</strain>
    </source>
</reference>
<dbReference type="Proteomes" id="UP001198893">
    <property type="component" value="Unassembled WGS sequence"/>
</dbReference>
<proteinExistence type="predicted"/>
<name>A0AAW4WK98_9FIRM</name>
<comment type="caution">
    <text evidence="1">The sequence shown here is derived from an EMBL/GenBank/DDBJ whole genome shotgun (WGS) entry which is preliminary data.</text>
</comment>
<dbReference type="AlphaFoldDB" id="A0AAW4WK98"/>
<accession>A0AAW4WK98</accession>
<organism evidence="1 2">
    <name type="scientific">Roseburia amylophila</name>
    <dbReference type="NCBI Taxonomy" id="2981794"/>
    <lineage>
        <taxon>Bacteria</taxon>
        <taxon>Bacillati</taxon>
        <taxon>Bacillota</taxon>
        <taxon>Clostridia</taxon>
        <taxon>Lachnospirales</taxon>
        <taxon>Lachnospiraceae</taxon>
        <taxon>Roseburia</taxon>
    </lineage>
</organism>
<gene>
    <name evidence="1" type="ORF">LKD47_02220</name>
</gene>
<dbReference type="RefSeq" id="WP_022243842.1">
    <property type="nucleotide sequence ID" value="NZ_JAJEQW010000001.1"/>
</dbReference>
<sequence>MQKGAIYLEQDYIANRREYILRARNSFSESRKDTDEELINTGKAAIWKVKWLLCICLFVVFVLCDKGKLPFPGTAGEKDTKWMYRQLEENYDYTKLQKYVMMISDFAKNK</sequence>